<sequence length="467" mass="51006">MYKSKLQILCQCNSWGLPEYSTTKCGHDHNPSFTATVAVNGVRFNTTDESRNSKEAQDKAAKIAFEHLSSASPSFTFPQPSLVAALSSPPVPASSDMSHLYKHRLQNYAQKRNLPMPEYSTEHEGPPHASRFKSKVTIDGKSYGSPEFTPTLKEAEHTAAKVALESLLVNEVQEDDSGLYKNLLRNLAKKEGLDVIYETKVSGPPHMPTFVSTVVIRGQPFEGQPAKSKKQAETNAAKVAYTGLQELRASVMPMNLSSGCQIKEALEVSSSILQSVIAGDLQQSSGPKANLITRKEQSKEDAGDVFPGDLQETAEPTATLVIWEEQDKDYIGDLQETAEPTATLVIWEEQDKDYIAGHEDNCSSNLTTSNAEVNNRHAAPPPPDADINLKRHRCSTPADIIHARLRDPSPSTCSSPEDGFSLPLVYSQSSKNSTLDSHNEIPIGAANGKNTLPHESKSAIRRGRLRT</sequence>
<accession>A0ACB7Z642</accession>
<gene>
    <name evidence="1" type="ORF">Vadar_021480</name>
</gene>
<evidence type="ECO:0000313" key="2">
    <source>
        <dbReference type="Proteomes" id="UP000828048"/>
    </source>
</evidence>
<name>A0ACB7Z642_9ERIC</name>
<organism evidence="1 2">
    <name type="scientific">Vaccinium darrowii</name>
    <dbReference type="NCBI Taxonomy" id="229202"/>
    <lineage>
        <taxon>Eukaryota</taxon>
        <taxon>Viridiplantae</taxon>
        <taxon>Streptophyta</taxon>
        <taxon>Embryophyta</taxon>
        <taxon>Tracheophyta</taxon>
        <taxon>Spermatophyta</taxon>
        <taxon>Magnoliopsida</taxon>
        <taxon>eudicotyledons</taxon>
        <taxon>Gunneridae</taxon>
        <taxon>Pentapetalae</taxon>
        <taxon>asterids</taxon>
        <taxon>Ericales</taxon>
        <taxon>Ericaceae</taxon>
        <taxon>Vaccinioideae</taxon>
        <taxon>Vaccinieae</taxon>
        <taxon>Vaccinium</taxon>
    </lineage>
</organism>
<dbReference type="EMBL" id="CM037154">
    <property type="protein sequence ID" value="KAH7861081.1"/>
    <property type="molecule type" value="Genomic_DNA"/>
</dbReference>
<keyword evidence="2" id="KW-1185">Reference proteome</keyword>
<dbReference type="Proteomes" id="UP000828048">
    <property type="component" value="Chromosome 4"/>
</dbReference>
<proteinExistence type="predicted"/>
<protein>
    <submittedName>
        <fullName evidence="1">Uncharacterized protein</fullName>
    </submittedName>
</protein>
<reference evidence="1 2" key="1">
    <citation type="journal article" date="2021" name="Hortic Res">
        <title>High-quality reference genome and annotation aids understanding of berry development for evergreen blueberry (Vaccinium darrowii).</title>
        <authorList>
            <person name="Yu J."/>
            <person name="Hulse-Kemp A.M."/>
            <person name="Babiker E."/>
            <person name="Staton M."/>
        </authorList>
    </citation>
    <scope>NUCLEOTIDE SEQUENCE [LARGE SCALE GENOMIC DNA]</scope>
    <source>
        <strain evidence="2">cv. NJ 8807/NJ 8810</strain>
        <tissue evidence="1">Young leaf</tissue>
    </source>
</reference>
<evidence type="ECO:0000313" key="1">
    <source>
        <dbReference type="EMBL" id="KAH7861081.1"/>
    </source>
</evidence>
<comment type="caution">
    <text evidence="1">The sequence shown here is derived from an EMBL/GenBank/DDBJ whole genome shotgun (WGS) entry which is preliminary data.</text>
</comment>